<keyword evidence="1" id="KW-0812">Transmembrane</keyword>
<dbReference type="EMBL" id="SJSN01000035">
    <property type="protein sequence ID" value="TCC97494.1"/>
    <property type="molecule type" value="Genomic_DNA"/>
</dbReference>
<sequence>MARTKYNIIQSVNNWIDKNNTRLNISPDRRSVYDQHTIWETDNGELNKAEMRNFFNCAKISQIAKFKLLITCIAENRYFDIESVERIEHGEIIKYIKIREFDPKAEKSYKVLCLLGLESLVTDYLLGYILINMTFEELFNKTFA</sequence>
<reference evidence="2 3" key="1">
    <citation type="submission" date="2019-02" db="EMBL/GenBank/DDBJ databases">
        <title>Pedobacter sp. RP-3-11 sp. nov., isolated from Arctic soil.</title>
        <authorList>
            <person name="Dahal R.H."/>
        </authorList>
    </citation>
    <scope>NUCLEOTIDE SEQUENCE [LARGE SCALE GENOMIC DNA]</scope>
    <source>
        <strain evidence="2 3">RP-3-11</strain>
    </source>
</reference>
<evidence type="ECO:0000313" key="3">
    <source>
        <dbReference type="Proteomes" id="UP000291485"/>
    </source>
</evidence>
<accession>A0A4R0NFQ2</accession>
<evidence type="ECO:0000313" key="2">
    <source>
        <dbReference type="EMBL" id="TCC97494.1"/>
    </source>
</evidence>
<protein>
    <submittedName>
        <fullName evidence="2">Uncharacterized protein</fullName>
    </submittedName>
</protein>
<name>A0A4R0NFQ2_9SPHI</name>
<comment type="caution">
    <text evidence="2">The sequence shown here is derived from an EMBL/GenBank/DDBJ whole genome shotgun (WGS) entry which is preliminary data.</text>
</comment>
<dbReference type="RefSeq" id="WP_131562975.1">
    <property type="nucleotide sequence ID" value="NZ_SJSN01000035.1"/>
</dbReference>
<organism evidence="2 3">
    <name type="scientific">Pedobacter frigidisoli</name>
    <dbReference type="NCBI Taxonomy" id="2530455"/>
    <lineage>
        <taxon>Bacteria</taxon>
        <taxon>Pseudomonadati</taxon>
        <taxon>Bacteroidota</taxon>
        <taxon>Sphingobacteriia</taxon>
        <taxon>Sphingobacteriales</taxon>
        <taxon>Sphingobacteriaceae</taxon>
        <taxon>Pedobacter</taxon>
    </lineage>
</organism>
<keyword evidence="1" id="KW-0472">Membrane</keyword>
<dbReference type="Proteomes" id="UP000291485">
    <property type="component" value="Unassembled WGS sequence"/>
</dbReference>
<feature type="transmembrane region" description="Helical" evidence="1">
    <location>
        <begin position="111"/>
        <end position="131"/>
    </location>
</feature>
<keyword evidence="1" id="KW-1133">Transmembrane helix</keyword>
<gene>
    <name evidence="2" type="ORF">EZ449_22000</name>
</gene>
<proteinExistence type="predicted"/>
<dbReference type="AlphaFoldDB" id="A0A4R0NFQ2"/>
<keyword evidence="3" id="KW-1185">Reference proteome</keyword>
<evidence type="ECO:0000256" key="1">
    <source>
        <dbReference type="SAM" id="Phobius"/>
    </source>
</evidence>